<gene>
    <name evidence="2" type="primary">Piso0_000611</name>
    <name evidence="2" type="ORF">GNLVRS01_PISO0D00267g</name>
</gene>
<evidence type="ECO:0000313" key="3">
    <source>
        <dbReference type="Proteomes" id="UP000005222"/>
    </source>
</evidence>
<dbReference type="CDD" id="cd12148">
    <property type="entry name" value="fungal_TF_MHR"/>
    <property type="match status" value="1"/>
</dbReference>
<feature type="domain" description="Zn(2)-C6 fungal-type" evidence="1">
    <location>
        <begin position="44"/>
        <end position="74"/>
    </location>
</feature>
<dbReference type="GO" id="GO:0008270">
    <property type="term" value="F:zinc ion binding"/>
    <property type="evidence" value="ECO:0007669"/>
    <property type="project" value="InterPro"/>
</dbReference>
<dbReference type="PROSITE" id="PS00463">
    <property type="entry name" value="ZN2_CY6_FUNGAL_1"/>
    <property type="match status" value="1"/>
</dbReference>
<dbReference type="SMART" id="SM00066">
    <property type="entry name" value="GAL4"/>
    <property type="match status" value="1"/>
</dbReference>
<dbReference type="InParanoid" id="G8YPK2"/>
<dbReference type="AlphaFoldDB" id="G8YPK2"/>
<proteinExistence type="predicted"/>
<dbReference type="InterPro" id="IPR053181">
    <property type="entry name" value="EcdB-like_regulator"/>
</dbReference>
<dbReference type="HOGENOM" id="CLU_457912_0_0_1"/>
<dbReference type="eggNOG" id="ENOG502QSDU">
    <property type="taxonomic scope" value="Eukaryota"/>
</dbReference>
<dbReference type="Pfam" id="PF00172">
    <property type="entry name" value="Zn_clus"/>
    <property type="match status" value="1"/>
</dbReference>
<dbReference type="InterPro" id="IPR001138">
    <property type="entry name" value="Zn2Cys6_DnaBD"/>
</dbReference>
<dbReference type="PROSITE" id="PS50048">
    <property type="entry name" value="ZN2_CY6_FUNGAL_2"/>
    <property type="match status" value="1"/>
</dbReference>
<organism evidence="2 3">
    <name type="scientific">Pichia sorbitophila (strain ATCC MYA-4447 / BCRC 22081 / CBS 7064 / NBRC 10061 / NRRL Y-12695)</name>
    <name type="common">Hybrid yeast</name>
    <dbReference type="NCBI Taxonomy" id="559304"/>
    <lineage>
        <taxon>Eukaryota</taxon>
        <taxon>Fungi</taxon>
        <taxon>Dikarya</taxon>
        <taxon>Ascomycota</taxon>
        <taxon>Saccharomycotina</taxon>
        <taxon>Pichiomycetes</taxon>
        <taxon>Debaryomycetaceae</taxon>
        <taxon>Millerozyma</taxon>
    </lineage>
</organism>
<evidence type="ECO:0000313" key="2">
    <source>
        <dbReference type="EMBL" id="CCE78587.1"/>
    </source>
</evidence>
<sequence>MKVNTANGDIGENSPISTDNLAEYDKIDEVVKYLSRPTNRAQNACEFCKSRKMKCDEKVPSCSNCTKYARKCSYKSSRRVNPHERTLSFILQKLSKIESMLNAQQNDYAGMKSSPSDVSMLSHGSPATGAEDIALIKWGRQTSSKDNSAVKAIDMPPSGLYDYNPFLPLKWKNSGFYLSDNLVYEWEKTRPPLKPMTMSVDISDVDIDGKINLFLLKLFNSYPILCDKAINHCLEEMRREGFGLGIISAVLLLIVACSSLLENGPIDSDNPPGFAFFSQAVSILMNNSSTFGVEYVQGMLLATIYLRLIGRPLDELKYLQIVSNSFVTMLSFEDLDAIPSFRKHTIYRIYWVIRKMEAELFINFDLYPGKGVSVVDSRMELPLDCDSEASEFLATTWVSFLSSVSLDLIKGRAIESLRFINQKDSFTLEDMTLLDKITNEISHQIYVWKNNLPSINRWDNEDSEPNKSIKDLQFDYKFTCFLLWQPYFKVLCETDNPALMSSNLQYTRCISIATEIIQDIVGSGIDIPDVYKLHLLFGMIIILDIATRKGIQVDKTIKKTGLQYLKSLHINSPLIQNDILVCEEFMKSTDKLSNRS</sequence>
<accession>G8YPK2</accession>
<dbReference type="SUPFAM" id="SSF57701">
    <property type="entry name" value="Zn2/Cys6 DNA-binding domain"/>
    <property type="match status" value="1"/>
</dbReference>
<dbReference type="OrthoDB" id="2534600at2759"/>
<reference evidence="2 3" key="1">
    <citation type="journal article" date="2012" name="G3 (Bethesda)">
        <title>Pichia sorbitophila, an interspecies yeast hybrid reveals early steps of genome resolution following polyploidization.</title>
        <authorList>
            <person name="Leh Louis V."/>
            <person name="Despons L."/>
            <person name="Friedrich A."/>
            <person name="Martin T."/>
            <person name="Durrens P."/>
            <person name="Casaregola S."/>
            <person name="Neuveglise C."/>
            <person name="Fairhead C."/>
            <person name="Marck C."/>
            <person name="Cruz J.A."/>
            <person name="Straub M.L."/>
            <person name="Kugler V."/>
            <person name="Sacerdot C."/>
            <person name="Uzunov Z."/>
            <person name="Thierry A."/>
            <person name="Weiss S."/>
            <person name="Bleykasten C."/>
            <person name="De Montigny J."/>
            <person name="Jacques N."/>
            <person name="Jung P."/>
            <person name="Lemaire M."/>
            <person name="Mallet S."/>
            <person name="Morel G."/>
            <person name="Richard G.F."/>
            <person name="Sarkar A."/>
            <person name="Savel G."/>
            <person name="Schacherer J."/>
            <person name="Seret M.L."/>
            <person name="Talla E."/>
            <person name="Samson G."/>
            <person name="Jubin C."/>
            <person name="Poulain J."/>
            <person name="Vacherie B."/>
            <person name="Barbe V."/>
            <person name="Pelletier E."/>
            <person name="Sherman D.J."/>
            <person name="Westhof E."/>
            <person name="Weissenbach J."/>
            <person name="Baret P.V."/>
            <person name="Wincker P."/>
            <person name="Gaillardin C."/>
            <person name="Dujon B."/>
            <person name="Souciet J.L."/>
        </authorList>
    </citation>
    <scope>NUCLEOTIDE SEQUENCE [LARGE SCALE GENOMIC DNA]</scope>
    <source>
        <strain evidence="3">ATCC MYA-4447 / BCRC 22081 / CBS 7064 / NBRC 10061 / NRRL Y-12695</strain>
    </source>
</reference>
<protein>
    <submittedName>
        <fullName evidence="2">Piso0_000611 protein</fullName>
    </submittedName>
</protein>
<dbReference type="CDD" id="cd00067">
    <property type="entry name" value="GAL4"/>
    <property type="match status" value="1"/>
</dbReference>
<dbReference type="GO" id="GO:0000981">
    <property type="term" value="F:DNA-binding transcription factor activity, RNA polymerase II-specific"/>
    <property type="evidence" value="ECO:0007669"/>
    <property type="project" value="InterPro"/>
</dbReference>
<dbReference type="STRING" id="559304.G8YPK2"/>
<dbReference type="EMBL" id="FO082056">
    <property type="protein sequence ID" value="CCE78587.1"/>
    <property type="molecule type" value="Genomic_DNA"/>
</dbReference>
<keyword evidence="3" id="KW-1185">Reference proteome</keyword>
<evidence type="ECO:0000259" key="1">
    <source>
        <dbReference type="PROSITE" id="PS50048"/>
    </source>
</evidence>
<name>G8YPK2_PICSO</name>
<dbReference type="Proteomes" id="UP000005222">
    <property type="component" value="Chromosome D"/>
</dbReference>
<dbReference type="PANTHER" id="PTHR47785">
    <property type="entry name" value="ZN(II)2CYS6 TRANSCRIPTION FACTOR (EUROFUNG)-RELATED-RELATED"/>
    <property type="match status" value="1"/>
</dbReference>
<dbReference type="Gene3D" id="4.10.240.10">
    <property type="entry name" value="Zn(2)-C6 fungal-type DNA-binding domain"/>
    <property type="match status" value="1"/>
</dbReference>
<dbReference type="InterPro" id="IPR036864">
    <property type="entry name" value="Zn2-C6_fun-type_DNA-bd_sf"/>
</dbReference>